<evidence type="ECO:0000259" key="2">
    <source>
        <dbReference type="Pfam" id="PF00561"/>
    </source>
</evidence>
<evidence type="ECO:0000256" key="1">
    <source>
        <dbReference type="ARBA" id="ARBA00022801"/>
    </source>
</evidence>
<organism evidence="3 4">
    <name type="scientific">Solihabitans fulvus</name>
    <dbReference type="NCBI Taxonomy" id="1892852"/>
    <lineage>
        <taxon>Bacteria</taxon>
        <taxon>Bacillati</taxon>
        <taxon>Actinomycetota</taxon>
        <taxon>Actinomycetes</taxon>
        <taxon>Pseudonocardiales</taxon>
        <taxon>Pseudonocardiaceae</taxon>
        <taxon>Solihabitans</taxon>
    </lineage>
</organism>
<reference evidence="3 4" key="2">
    <citation type="submission" date="2019-09" db="EMBL/GenBank/DDBJ databases">
        <authorList>
            <person name="Jin C."/>
        </authorList>
    </citation>
    <scope>NUCLEOTIDE SEQUENCE [LARGE SCALE GENOMIC DNA]</scope>
    <source>
        <strain evidence="3 4">AN110305</strain>
    </source>
</reference>
<dbReference type="Proteomes" id="UP000323454">
    <property type="component" value="Unassembled WGS sequence"/>
</dbReference>
<dbReference type="InterPro" id="IPR000073">
    <property type="entry name" value="AB_hydrolase_1"/>
</dbReference>
<comment type="caution">
    <text evidence="3">The sequence shown here is derived from an EMBL/GenBank/DDBJ whole genome shotgun (WGS) entry which is preliminary data.</text>
</comment>
<proteinExistence type="predicted"/>
<dbReference type="InterPro" id="IPR029058">
    <property type="entry name" value="AB_hydrolase_fold"/>
</dbReference>
<evidence type="ECO:0000313" key="4">
    <source>
        <dbReference type="Proteomes" id="UP000323454"/>
    </source>
</evidence>
<dbReference type="SUPFAM" id="SSF53474">
    <property type="entry name" value="alpha/beta-Hydrolases"/>
    <property type="match status" value="1"/>
</dbReference>
<keyword evidence="1 3" id="KW-0378">Hydrolase</keyword>
<dbReference type="InterPro" id="IPR000639">
    <property type="entry name" value="Epox_hydrolase-like"/>
</dbReference>
<dbReference type="Gene3D" id="3.40.50.1820">
    <property type="entry name" value="alpha/beta hydrolase"/>
    <property type="match status" value="1"/>
</dbReference>
<dbReference type="OrthoDB" id="2987348at2"/>
<accession>A0A5B2WQI8</accession>
<feature type="domain" description="AB hydrolase-1" evidence="2">
    <location>
        <begin position="27"/>
        <end position="261"/>
    </location>
</feature>
<sequence>MTEQLQIPTAAGGFDAIAAGPEDGREVLLLHGFPEAGIEWEEQVAALGAAGCRAVAPDQRGYSPGVRPERIEDYAMAELVGDVLAMADRLGWQRFDLVGHDWGGAVAWVVAAEHPDRVRTLSVFSTPHPGAFRAALREDEDQQQRSQYMSVFRQPRTAERALLKDDAAALRRIYEWRVPPSRIEEYVQRLSEPGALTAALNWYRAARGPGTLEKVSVPTLYAWSTEDSAFGSTAAMDVENWVTGPYTFQLIEDVSHWVPEETPETVVALLLEHLVAHRG</sequence>
<keyword evidence="4" id="KW-1185">Reference proteome</keyword>
<dbReference type="PRINTS" id="PR00111">
    <property type="entry name" value="ABHYDROLASE"/>
</dbReference>
<dbReference type="Pfam" id="PF00561">
    <property type="entry name" value="Abhydrolase_1"/>
    <property type="match status" value="1"/>
</dbReference>
<protein>
    <submittedName>
        <fullName evidence="3">Alpha/beta hydrolase</fullName>
    </submittedName>
</protein>
<dbReference type="GO" id="GO:0016787">
    <property type="term" value="F:hydrolase activity"/>
    <property type="evidence" value="ECO:0007669"/>
    <property type="project" value="UniProtKB-KW"/>
</dbReference>
<dbReference type="PANTHER" id="PTHR43329">
    <property type="entry name" value="EPOXIDE HYDROLASE"/>
    <property type="match status" value="1"/>
</dbReference>
<dbReference type="RefSeq" id="WP_149853962.1">
    <property type="nucleotide sequence ID" value="NZ_VUOB01000070.1"/>
</dbReference>
<name>A0A5B2WQI8_9PSEU</name>
<dbReference type="AlphaFoldDB" id="A0A5B2WQI8"/>
<dbReference type="EMBL" id="VUOB01000070">
    <property type="protein sequence ID" value="KAA2252982.1"/>
    <property type="molecule type" value="Genomic_DNA"/>
</dbReference>
<gene>
    <name evidence="3" type="ORF">F0L68_33850</name>
</gene>
<reference evidence="3 4" key="1">
    <citation type="submission" date="2019-09" db="EMBL/GenBank/DDBJ databases">
        <title>Goodfellowia gen. nov., a new genus of the Pseudonocardineae related to Actinoalloteichus, containing Goodfellowia coeruleoviolacea gen. nov., comb. nov. gen. nov., comb. nov.</title>
        <authorList>
            <person name="Labeda D."/>
        </authorList>
    </citation>
    <scope>NUCLEOTIDE SEQUENCE [LARGE SCALE GENOMIC DNA]</scope>
    <source>
        <strain evidence="3 4">AN110305</strain>
    </source>
</reference>
<dbReference type="PRINTS" id="PR00412">
    <property type="entry name" value="EPOXHYDRLASE"/>
</dbReference>
<evidence type="ECO:0000313" key="3">
    <source>
        <dbReference type="EMBL" id="KAA2252982.1"/>
    </source>
</evidence>